<evidence type="ECO:0000313" key="4">
    <source>
        <dbReference type="Proteomes" id="UP000019151"/>
    </source>
</evidence>
<dbReference type="SUPFAM" id="SSF48435">
    <property type="entry name" value="Bacterial muramidases"/>
    <property type="match status" value="1"/>
</dbReference>
<protein>
    <recommendedName>
        <fullName evidence="5">Tetratricopeptide repeat-containing protein</fullName>
    </recommendedName>
</protein>
<dbReference type="InterPro" id="IPR008939">
    <property type="entry name" value="Lytic_TGlycosylase_superhlx_U"/>
</dbReference>
<dbReference type="AlphaFoldDB" id="W0RJJ7"/>
<dbReference type="RefSeq" id="WP_025411985.1">
    <property type="nucleotide sequence ID" value="NZ_CP007128.1"/>
</dbReference>
<dbReference type="GO" id="GO:0004553">
    <property type="term" value="F:hydrolase activity, hydrolyzing O-glycosyl compounds"/>
    <property type="evidence" value="ECO:0007669"/>
    <property type="project" value="InterPro"/>
</dbReference>
<dbReference type="eggNOG" id="COG1729">
    <property type="taxonomic scope" value="Bacteria"/>
</dbReference>
<dbReference type="KEGG" id="gba:J421_2978"/>
<keyword evidence="4" id="KW-1185">Reference proteome</keyword>
<dbReference type="Gene3D" id="1.25.40.10">
    <property type="entry name" value="Tetratricopeptide repeat domain"/>
    <property type="match status" value="2"/>
</dbReference>
<reference evidence="3 4" key="1">
    <citation type="journal article" date="2014" name="Genome Announc.">
        <title>Genome Sequence and Methylome of Soil Bacterium Gemmatirosa kalamazoonensis KBS708T, a Member of the Rarely Cultivated Gemmatimonadetes Phylum.</title>
        <authorList>
            <person name="Debruyn J.M."/>
            <person name="Radosevich M."/>
            <person name="Wommack K.E."/>
            <person name="Polson S.W."/>
            <person name="Hauser L.J."/>
            <person name="Fawaz M.N."/>
            <person name="Korlach J."/>
            <person name="Tsai Y.C."/>
        </authorList>
    </citation>
    <scope>NUCLEOTIDE SEQUENCE [LARGE SCALE GENOMIC DNA]</scope>
    <source>
        <strain evidence="3 4">KBS708</strain>
    </source>
</reference>
<dbReference type="SUPFAM" id="SSF48452">
    <property type="entry name" value="TPR-like"/>
    <property type="match status" value="1"/>
</dbReference>
<evidence type="ECO:0000256" key="2">
    <source>
        <dbReference type="SAM" id="SignalP"/>
    </source>
</evidence>
<dbReference type="Proteomes" id="UP000019151">
    <property type="component" value="Chromosome"/>
</dbReference>
<feature type="chain" id="PRO_5004795083" description="Tetratricopeptide repeat-containing protein" evidence="2">
    <location>
        <begin position="36"/>
        <end position="576"/>
    </location>
</feature>
<dbReference type="OrthoDB" id="9771979at2"/>
<evidence type="ECO:0008006" key="5">
    <source>
        <dbReference type="Google" id="ProtNLM"/>
    </source>
</evidence>
<proteinExistence type="predicted"/>
<dbReference type="GO" id="GO:0042597">
    <property type="term" value="C:periplasmic space"/>
    <property type="evidence" value="ECO:0007669"/>
    <property type="project" value="InterPro"/>
</dbReference>
<keyword evidence="1 2" id="KW-0732">Signal</keyword>
<accession>W0RJJ7</accession>
<dbReference type="InParanoid" id="W0RJJ7"/>
<feature type="signal peptide" evidence="2">
    <location>
        <begin position="1"/>
        <end position="35"/>
    </location>
</feature>
<dbReference type="EMBL" id="CP007128">
    <property type="protein sequence ID" value="AHG90515.1"/>
    <property type="molecule type" value="Genomic_DNA"/>
</dbReference>
<gene>
    <name evidence="3" type="ORF">J421_2978</name>
</gene>
<dbReference type="STRING" id="861299.J421_2978"/>
<dbReference type="HOGENOM" id="CLU_473088_0_0_0"/>
<evidence type="ECO:0000256" key="1">
    <source>
        <dbReference type="ARBA" id="ARBA00022729"/>
    </source>
</evidence>
<sequence>MTRPGTSRVLRRLVRRLAGTLAAALVCGAATRATAQGAPAAALTRALDLEGAGKMREAAVAFREAYAAAGTDSDARATAILGLERAFAGLGQVDSLLPVLEPALRARPRDPTLRAIQLRTLRTLGRDDAARAAFDQWRASVPNDAAPYREYARQLLDAGRPAAADTVLRLAQRALRGMGELALETAEMQSALGMWSQAAASWRDALGRLDYAEPAALFALQPAPAAARDTIRAALAAPPLTLRARRVLSQLLVAWRQPSEAWAALSMLAPDDSSIAAWHDFAERAEANEQWSAARDAWTRLASLRGGAPLLLRAAAASLAARDAAGALALLDRARDSASTRTATLLRVEALSRLGRAADAARLVADARGLDAGDRARAAALVADAWVRAGDVAQARAALAAVGEAADDGGATGWLALYAGDLKQARSLLKRTSDAPGTDPAMAMTALALLARTRADSAPTVGDAFLSAARGDSARAAESFEAAAKALPEAAPLLLAASARLRAARRDTVGALAVWQHIVTDFSESPEAPEAELAWARTLLARGDRAQAAERLEHLIVTYPRSALVPIARRELERAK</sequence>
<name>W0RJJ7_9BACT</name>
<dbReference type="InterPro" id="IPR011990">
    <property type="entry name" value="TPR-like_helical_dom_sf"/>
</dbReference>
<evidence type="ECO:0000313" key="3">
    <source>
        <dbReference type="EMBL" id="AHG90515.1"/>
    </source>
</evidence>
<organism evidence="3 4">
    <name type="scientific">Gemmatirosa kalamazoonensis</name>
    <dbReference type="NCBI Taxonomy" id="861299"/>
    <lineage>
        <taxon>Bacteria</taxon>
        <taxon>Pseudomonadati</taxon>
        <taxon>Gemmatimonadota</taxon>
        <taxon>Gemmatimonadia</taxon>
        <taxon>Gemmatimonadales</taxon>
        <taxon>Gemmatimonadaceae</taxon>
        <taxon>Gemmatirosa</taxon>
    </lineage>
</organism>